<keyword evidence="3" id="KW-1185">Reference proteome</keyword>
<evidence type="ECO:0000313" key="3">
    <source>
        <dbReference type="Proteomes" id="UP000663981"/>
    </source>
</evidence>
<organism evidence="2 3">
    <name type="scientific">Metabacillus bambusae</name>
    <dbReference type="NCBI Taxonomy" id="2795218"/>
    <lineage>
        <taxon>Bacteria</taxon>
        <taxon>Bacillati</taxon>
        <taxon>Bacillota</taxon>
        <taxon>Bacilli</taxon>
        <taxon>Bacillales</taxon>
        <taxon>Bacillaceae</taxon>
        <taxon>Metabacillus</taxon>
    </lineage>
</organism>
<reference evidence="2 3" key="1">
    <citation type="submission" date="2021-03" db="EMBL/GenBank/DDBJ databases">
        <title>Whole genome sequence of Metabacillus bambusae BG109.</title>
        <authorList>
            <person name="Jeong J.W."/>
        </authorList>
    </citation>
    <scope>NUCLEOTIDE SEQUENCE [LARGE SCALE GENOMIC DNA]</scope>
    <source>
        <strain evidence="2 3">BG109</strain>
    </source>
</reference>
<dbReference type="Proteomes" id="UP000663981">
    <property type="component" value="Unassembled WGS sequence"/>
</dbReference>
<feature type="coiled-coil region" evidence="1">
    <location>
        <begin position="47"/>
        <end position="82"/>
    </location>
</feature>
<keyword evidence="1" id="KW-0175">Coiled coil</keyword>
<evidence type="ECO:0000313" key="2">
    <source>
        <dbReference type="EMBL" id="MBO1512143.1"/>
    </source>
</evidence>
<proteinExistence type="predicted"/>
<name>A0ABS3N1T6_9BACI</name>
<comment type="caution">
    <text evidence="2">The sequence shown here is derived from an EMBL/GenBank/DDBJ whole genome shotgun (WGS) entry which is preliminary data.</text>
</comment>
<dbReference type="EMBL" id="JAGDEL010000006">
    <property type="protein sequence ID" value="MBO1512143.1"/>
    <property type="molecule type" value="Genomic_DNA"/>
</dbReference>
<evidence type="ECO:0000256" key="1">
    <source>
        <dbReference type="SAM" id="Coils"/>
    </source>
</evidence>
<protein>
    <recommendedName>
        <fullName evidence="4">t-SNARE coiled-coil homology domain-containing protein</fullName>
    </recommendedName>
</protein>
<dbReference type="RefSeq" id="WP_207977851.1">
    <property type="nucleotide sequence ID" value="NZ_JAGDEL010000006.1"/>
</dbReference>
<gene>
    <name evidence="2" type="ORF">I7822_10750</name>
</gene>
<sequence>MVYIKNQENRNLYKQSSEIKITSNQDSFRKSYLQEFIKQQGNINSSLKNASNEVNILVNETRNEQEQHFNHVLKQLEQQEQRTTPLIENITRQEEAYKTLLERFEAIDEFNHELVKKYDNEGLINQAIVDQLTIQDTAIQQLSKKIEQFGDLHHSLSEQLEEQNNINDDILKTLELQESFHKTILERLEHQEALNQKMSREIDGLKATLFERINYVVEKIEDNYKQITGFVTQLFTKSGFFHRITVEKDKKEKESITTK</sequence>
<accession>A0ABS3N1T6</accession>
<evidence type="ECO:0008006" key="4">
    <source>
        <dbReference type="Google" id="ProtNLM"/>
    </source>
</evidence>